<evidence type="ECO:0000256" key="6">
    <source>
        <dbReference type="ARBA" id="ARBA00022989"/>
    </source>
</evidence>
<dbReference type="Proteomes" id="UP001215503">
    <property type="component" value="Unassembled WGS sequence"/>
</dbReference>
<dbReference type="Pfam" id="PF00528">
    <property type="entry name" value="BPD_transp_1"/>
    <property type="match status" value="1"/>
</dbReference>
<keyword evidence="6 8" id="KW-1133">Transmembrane helix</keyword>
<evidence type="ECO:0000256" key="3">
    <source>
        <dbReference type="ARBA" id="ARBA00022448"/>
    </source>
</evidence>
<evidence type="ECO:0000256" key="5">
    <source>
        <dbReference type="ARBA" id="ARBA00022692"/>
    </source>
</evidence>
<keyword evidence="7 8" id="KW-0472">Membrane</keyword>
<dbReference type="PANTHER" id="PTHR30614:SF34">
    <property type="entry name" value="BLR6398 PROTEIN"/>
    <property type="match status" value="1"/>
</dbReference>
<comment type="subcellular location">
    <subcellularLocation>
        <location evidence="1">Cell inner membrane</location>
        <topology evidence="1">Multi-pass membrane protein</topology>
    </subcellularLocation>
    <subcellularLocation>
        <location evidence="8">Cell membrane</location>
        <topology evidence="8">Multi-pass membrane protein</topology>
    </subcellularLocation>
</comment>
<evidence type="ECO:0000313" key="11">
    <source>
        <dbReference type="Proteomes" id="UP001215503"/>
    </source>
</evidence>
<dbReference type="CDD" id="cd06261">
    <property type="entry name" value="TM_PBP2"/>
    <property type="match status" value="1"/>
</dbReference>
<accession>A0ABT5YL92</accession>
<evidence type="ECO:0000256" key="2">
    <source>
        <dbReference type="ARBA" id="ARBA00010072"/>
    </source>
</evidence>
<evidence type="ECO:0000256" key="4">
    <source>
        <dbReference type="ARBA" id="ARBA00022475"/>
    </source>
</evidence>
<gene>
    <name evidence="10" type="ORF">P2G67_06110</name>
</gene>
<dbReference type="SUPFAM" id="SSF161098">
    <property type="entry name" value="MetI-like"/>
    <property type="match status" value="1"/>
</dbReference>
<evidence type="ECO:0000256" key="8">
    <source>
        <dbReference type="RuleBase" id="RU363032"/>
    </source>
</evidence>
<keyword evidence="11" id="KW-1185">Reference proteome</keyword>
<feature type="transmembrane region" description="Helical" evidence="8">
    <location>
        <begin position="59"/>
        <end position="79"/>
    </location>
</feature>
<proteinExistence type="inferred from homology"/>
<name>A0ABT5YL92_9PROT</name>
<organism evidence="10 11">
    <name type="scientific">Aquibaculum arenosum</name>
    <dbReference type="NCBI Taxonomy" id="3032591"/>
    <lineage>
        <taxon>Bacteria</taxon>
        <taxon>Pseudomonadati</taxon>
        <taxon>Pseudomonadota</taxon>
        <taxon>Alphaproteobacteria</taxon>
        <taxon>Rhodospirillales</taxon>
        <taxon>Rhodovibrionaceae</taxon>
        <taxon>Aquibaculum</taxon>
    </lineage>
</organism>
<protein>
    <submittedName>
        <fullName evidence="10">Amino acid ABC transporter permease</fullName>
    </submittedName>
</protein>
<feature type="transmembrane region" description="Helical" evidence="8">
    <location>
        <begin position="85"/>
        <end position="105"/>
    </location>
</feature>
<evidence type="ECO:0000259" key="9">
    <source>
        <dbReference type="PROSITE" id="PS50928"/>
    </source>
</evidence>
<keyword evidence="3 8" id="KW-0813">Transport</keyword>
<evidence type="ECO:0000256" key="1">
    <source>
        <dbReference type="ARBA" id="ARBA00004429"/>
    </source>
</evidence>
<comment type="similarity">
    <text evidence="2">Belongs to the binding-protein-dependent transport system permease family. HisMQ subfamily.</text>
</comment>
<dbReference type="InterPro" id="IPR000515">
    <property type="entry name" value="MetI-like"/>
</dbReference>
<comment type="caution">
    <text evidence="10">The sequence shown here is derived from an EMBL/GenBank/DDBJ whole genome shotgun (WGS) entry which is preliminary data.</text>
</comment>
<dbReference type="InterPro" id="IPR035906">
    <property type="entry name" value="MetI-like_sf"/>
</dbReference>
<dbReference type="PROSITE" id="PS50928">
    <property type="entry name" value="ABC_TM1"/>
    <property type="match status" value="1"/>
</dbReference>
<dbReference type="RefSeq" id="WP_275821077.1">
    <property type="nucleotide sequence ID" value="NZ_JARHUD010000003.1"/>
</dbReference>
<feature type="transmembrane region" description="Helical" evidence="8">
    <location>
        <begin position="12"/>
        <end position="38"/>
    </location>
</feature>
<reference evidence="10 11" key="1">
    <citation type="submission" date="2023-03" db="EMBL/GenBank/DDBJ databases">
        <title>Fodinicurvata sp. CAU 1616 isolated from sea sendiment.</title>
        <authorList>
            <person name="Kim W."/>
        </authorList>
    </citation>
    <scope>NUCLEOTIDE SEQUENCE [LARGE SCALE GENOMIC DNA]</scope>
    <source>
        <strain evidence="10 11">CAU 1616</strain>
    </source>
</reference>
<feature type="transmembrane region" description="Helical" evidence="8">
    <location>
        <begin position="140"/>
        <end position="166"/>
    </location>
</feature>
<dbReference type="NCBIfam" id="TIGR01726">
    <property type="entry name" value="HEQRo_perm_3TM"/>
    <property type="match status" value="1"/>
</dbReference>
<feature type="transmembrane region" description="Helical" evidence="8">
    <location>
        <begin position="186"/>
        <end position="205"/>
    </location>
</feature>
<dbReference type="InterPro" id="IPR043429">
    <property type="entry name" value="ArtM/GltK/GlnP/TcyL/YhdX-like"/>
</dbReference>
<dbReference type="EMBL" id="JARHUD010000003">
    <property type="protein sequence ID" value="MDF2095545.1"/>
    <property type="molecule type" value="Genomic_DNA"/>
</dbReference>
<keyword evidence="5 8" id="KW-0812">Transmembrane</keyword>
<evidence type="ECO:0000256" key="7">
    <source>
        <dbReference type="ARBA" id="ARBA00023136"/>
    </source>
</evidence>
<evidence type="ECO:0000313" key="10">
    <source>
        <dbReference type="EMBL" id="MDF2095545.1"/>
    </source>
</evidence>
<keyword evidence="4" id="KW-1003">Cell membrane</keyword>
<dbReference type="InterPro" id="IPR010065">
    <property type="entry name" value="AA_ABC_transptr_permease_3TM"/>
</dbReference>
<sequence>MIRPFGFNEFLFILTAVQWTIALSAIAFCGGGLGGLGIALARTSSMKLLRLVTTGYIRLFQGTPLLMQLFLVYFGANIFGLPLNAWIAALLALSLHASAFLGEIWRGCIQAVAPGQNEAATALALNYRDRMRYVILPQAARIAVAPTVGFLVQLIKGTSLASIIGFMELTRSGQIINNATFEPFKVFGVVALIYFSLCWPLSLLARRLERHFARSTAR</sequence>
<dbReference type="Gene3D" id="1.10.3720.10">
    <property type="entry name" value="MetI-like"/>
    <property type="match status" value="1"/>
</dbReference>
<feature type="domain" description="ABC transmembrane type-1" evidence="9">
    <location>
        <begin position="17"/>
        <end position="205"/>
    </location>
</feature>
<dbReference type="PANTHER" id="PTHR30614">
    <property type="entry name" value="MEMBRANE COMPONENT OF AMINO ACID ABC TRANSPORTER"/>
    <property type="match status" value="1"/>
</dbReference>